<comment type="caution">
    <text evidence="1">The sequence shown here is derived from an EMBL/GenBank/DDBJ whole genome shotgun (WGS) entry which is preliminary data.</text>
</comment>
<proteinExistence type="predicted"/>
<dbReference type="RefSeq" id="WP_157748602.1">
    <property type="nucleotide sequence ID" value="NZ_JBHSOG010000035.1"/>
</dbReference>
<sequence>MEWMPNGTNVAARIVDLARAILSEEMDPVSGSRQITDLRLELDNSDDECFDFFVAFVSETDVWPEPENRYRYSENALKKFDAEKARYLSHMSEKIKDACRRLIAELSDGENPNR</sequence>
<organism evidence="1 2">
    <name type="scientific">Thauera sinica</name>
    <dbReference type="NCBI Taxonomy" id="2665146"/>
    <lineage>
        <taxon>Bacteria</taxon>
        <taxon>Pseudomonadati</taxon>
        <taxon>Pseudomonadota</taxon>
        <taxon>Betaproteobacteria</taxon>
        <taxon>Rhodocyclales</taxon>
        <taxon>Zoogloeaceae</taxon>
        <taxon>Thauera</taxon>
    </lineage>
</organism>
<dbReference type="Proteomes" id="UP001595974">
    <property type="component" value="Unassembled WGS sequence"/>
</dbReference>
<reference evidence="2" key="1">
    <citation type="journal article" date="2019" name="Int. J. Syst. Evol. Microbiol.">
        <title>The Global Catalogue of Microorganisms (GCM) 10K type strain sequencing project: providing services to taxonomists for standard genome sequencing and annotation.</title>
        <authorList>
            <consortium name="The Broad Institute Genomics Platform"/>
            <consortium name="The Broad Institute Genome Sequencing Center for Infectious Disease"/>
            <person name="Wu L."/>
            <person name="Ma J."/>
        </authorList>
    </citation>
    <scope>NUCLEOTIDE SEQUENCE [LARGE SCALE GENOMIC DNA]</scope>
    <source>
        <strain evidence="2">SHR3</strain>
    </source>
</reference>
<gene>
    <name evidence="1" type="ORF">ACFPTN_10235</name>
</gene>
<protein>
    <submittedName>
        <fullName evidence="1">DUF2489 domain-containing protein</fullName>
    </submittedName>
</protein>
<accession>A0ABW1ARG0</accession>
<dbReference type="EMBL" id="JBHSOG010000035">
    <property type="protein sequence ID" value="MFC5769749.1"/>
    <property type="molecule type" value="Genomic_DNA"/>
</dbReference>
<name>A0ABW1ARG0_9RHOO</name>
<evidence type="ECO:0000313" key="1">
    <source>
        <dbReference type="EMBL" id="MFC5769749.1"/>
    </source>
</evidence>
<keyword evidence="2" id="KW-1185">Reference proteome</keyword>
<evidence type="ECO:0000313" key="2">
    <source>
        <dbReference type="Proteomes" id="UP001595974"/>
    </source>
</evidence>